<dbReference type="InterPro" id="IPR007714">
    <property type="entry name" value="CFA20_dom"/>
</dbReference>
<dbReference type="PANTHER" id="PTHR12458">
    <property type="entry name" value="ORF PROTEIN"/>
    <property type="match status" value="1"/>
</dbReference>
<keyword evidence="4" id="KW-1185">Reference proteome</keyword>
<dbReference type="OrthoDB" id="7486196at2759"/>
<evidence type="ECO:0000313" key="3">
    <source>
        <dbReference type="EMBL" id="TFY65378.1"/>
    </source>
</evidence>
<evidence type="ECO:0000259" key="2">
    <source>
        <dbReference type="Pfam" id="PF05018"/>
    </source>
</evidence>
<dbReference type="Pfam" id="PF05018">
    <property type="entry name" value="CFA20_dom"/>
    <property type="match status" value="1"/>
</dbReference>
<comment type="caution">
    <text evidence="3">The sequence shown here is derived from an EMBL/GenBank/DDBJ whole genome shotgun (WGS) entry which is preliminary data.</text>
</comment>
<protein>
    <recommendedName>
        <fullName evidence="2">CFA20 domain-containing protein</fullName>
    </recommendedName>
</protein>
<name>A0A4Y9YUK6_9AGAM</name>
<accession>A0A4Y9YUK6</accession>
<feature type="region of interest" description="Disordered" evidence="1">
    <location>
        <begin position="211"/>
        <end position="238"/>
    </location>
</feature>
<reference evidence="3 4" key="1">
    <citation type="submission" date="2019-02" db="EMBL/GenBank/DDBJ databases">
        <title>Genome sequencing of the rare red list fungi Dentipellis fragilis.</title>
        <authorList>
            <person name="Buettner E."/>
            <person name="Kellner H."/>
        </authorList>
    </citation>
    <scope>NUCLEOTIDE SEQUENCE [LARGE SCALE GENOMIC DNA]</scope>
    <source>
        <strain evidence="3 4">DSM 105465</strain>
    </source>
</reference>
<dbReference type="AlphaFoldDB" id="A0A4Y9YUK6"/>
<dbReference type="Proteomes" id="UP000298327">
    <property type="component" value="Unassembled WGS sequence"/>
</dbReference>
<evidence type="ECO:0000313" key="4">
    <source>
        <dbReference type="Proteomes" id="UP000298327"/>
    </source>
</evidence>
<gene>
    <name evidence="3" type="ORF">EVG20_g5615</name>
</gene>
<sequence>MFSSVVQPPLVSLFSSTGSSPLHLWETHTDQSLPADSFIVLLNDATALPTPAAPKSLIALPPLSDPSSSDAHDDTGYALAQTVLHIQSPSLPTTYIRCPPRSSSSSSSNTRMSRGLELKHPWLHLQVRNLGREWSFEVGVVDQSGKEGVVRFSTFQKEPALHVTTAPPLLHLPLAFPHASTRPLTTWCTLPVHLPTLLPFFSSHALIRTRSSERDDGSADENDTEDLPPEAAGRVPRPGPHFSHVSYVKVYATCRLRRIWFSESRMGDTQGTAGAQIQKTPWEFQMYAAEKVSVDSN</sequence>
<organism evidence="3 4">
    <name type="scientific">Dentipellis fragilis</name>
    <dbReference type="NCBI Taxonomy" id="205917"/>
    <lineage>
        <taxon>Eukaryota</taxon>
        <taxon>Fungi</taxon>
        <taxon>Dikarya</taxon>
        <taxon>Basidiomycota</taxon>
        <taxon>Agaricomycotina</taxon>
        <taxon>Agaricomycetes</taxon>
        <taxon>Russulales</taxon>
        <taxon>Hericiaceae</taxon>
        <taxon>Dentipellis</taxon>
    </lineage>
</organism>
<proteinExistence type="predicted"/>
<dbReference type="InterPro" id="IPR040441">
    <property type="entry name" value="CFA20/CFAP20DC"/>
</dbReference>
<feature type="compositionally biased region" description="Acidic residues" evidence="1">
    <location>
        <begin position="218"/>
        <end position="228"/>
    </location>
</feature>
<feature type="domain" description="CFA20" evidence="2">
    <location>
        <begin position="79"/>
        <end position="165"/>
    </location>
</feature>
<dbReference type="STRING" id="205917.A0A4Y9YUK6"/>
<dbReference type="EMBL" id="SEOQ01000338">
    <property type="protein sequence ID" value="TFY65378.1"/>
    <property type="molecule type" value="Genomic_DNA"/>
</dbReference>
<evidence type="ECO:0000256" key="1">
    <source>
        <dbReference type="SAM" id="MobiDB-lite"/>
    </source>
</evidence>